<protein>
    <submittedName>
        <fullName evidence="1">Uncharacterized protein</fullName>
    </submittedName>
</protein>
<evidence type="ECO:0000313" key="1">
    <source>
        <dbReference type="EMBL" id="VEL39257.1"/>
    </source>
</evidence>
<dbReference type="Proteomes" id="UP000784294">
    <property type="component" value="Unassembled WGS sequence"/>
</dbReference>
<evidence type="ECO:0000313" key="2">
    <source>
        <dbReference type="Proteomes" id="UP000784294"/>
    </source>
</evidence>
<sequence length="316" mass="35306">MTEEWINWLHLPVSSCVSLPTKDTKYRPTNLALFIAALDHLLCLLETWRPPSFFFCLVDYRSKDVNNGLNKSVERFQHLVLRDLFRSPYGAMVSSRLRNLRPTPLSECLSGWHASNQTHKTFTSGSSTIDLGEKIRLSTLDLKSDSLHSPSSFSSNVKSSPLSAASHLSMQANIRPEPSCSLPLLLDHEIIVTVLMVIYLFAFPYEHLISNTSINDILSYSNKTSISNDELITDSEGTIGQQKERQKELPSGHDKHLSMMGALSNLVVEQNSAWLPETRSELHVLRLLLSRLIASTHKGPPIGKRCIESSAVIAKA</sequence>
<accession>A0A3S5B858</accession>
<gene>
    <name evidence="1" type="ORF">PXEA_LOCUS32697</name>
</gene>
<proteinExistence type="predicted"/>
<dbReference type="EMBL" id="CAAALY010260632">
    <property type="protein sequence ID" value="VEL39257.1"/>
    <property type="molecule type" value="Genomic_DNA"/>
</dbReference>
<keyword evidence="2" id="KW-1185">Reference proteome</keyword>
<comment type="caution">
    <text evidence="1">The sequence shown here is derived from an EMBL/GenBank/DDBJ whole genome shotgun (WGS) entry which is preliminary data.</text>
</comment>
<name>A0A3S5B858_9PLAT</name>
<reference evidence="1" key="1">
    <citation type="submission" date="2018-11" db="EMBL/GenBank/DDBJ databases">
        <authorList>
            <consortium name="Pathogen Informatics"/>
        </authorList>
    </citation>
    <scope>NUCLEOTIDE SEQUENCE</scope>
</reference>
<organism evidence="1 2">
    <name type="scientific">Protopolystoma xenopodis</name>
    <dbReference type="NCBI Taxonomy" id="117903"/>
    <lineage>
        <taxon>Eukaryota</taxon>
        <taxon>Metazoa</taxon>
        <taxon>Spiralia</taxon>
        <taxon>Lophotrochozoa</taxon>
        <taxon>Platyhelminthes</taxon>
        <taxon>Monogenea</taxon>
        <taxon>Polyopisthocotylea</taxon>
        <taxon>Polystomatidea</taxon>
        <taxon>Polystomatidae</taxon>
        <taxon>Protopolystoma</taxon>
    </lineage>
</organism>
<dbReference type="AlphaFoldDB" id="A0A3S5B858"/>